<name>A0A1L7I2X4_9FLAO</name>
<dbReference type="PRINTS" id="PR00094">
    <property type="entry name" value="ADENYLTKNASE"/>
</dbReference>
<keyword evidence="6" id="KW-0460">Magnesium</keyword>
<dbReference type="SUPFAM" id="SSF53271">
    <property type="entry name" value="PRTase-like"/>
    <property type="match status" value="1"/>
</dbReference>
<sequence length="371" mass="41798">MVKLHDLEFEPFISEEEIENAIDGLAKQLNEEFGNQNPVFIGVLNGAFMFASEIIKRFNGDCEISFVKMASYKGTESTGDIKNLVGLNQDIEGRTVILLEDIVDTGNTLEEIDKMLLSAKVKRYEVATLFFKPQAYKKSIAVNYRGMDIENKFIVGYGLDYDGLGRNLRQVYKRKEQKMTNLVLFGPPGAGKGTQADILKEKYNLVHISTGDIFRYNIKNQTELGISAKSFIDKGQLVPDEVTINMLNAEVEKNEGCNGFIFDGFPRTEAQAEALQVYLNSKSTEVHAMIALEVDDEILVQRLLERGKTSGRVDDADEAVIRNRIKVYYAETAILKNFYKKQDKFYGVDGVGTIQEITDRLSAVIDELMEK</sequence>
<comment type="domain">
    <text evidence="7">Consists of three domains, a large central CORE domain and two small peripheral domains, NMPbind and LID, which undergo movements during catalysis. The LID domain closes over the site of phosphoryl transfer upon ATP binding. Assembling and dissambling the active center during each catalytic cycle provides an effective means to prevent ATP hydrolysis.</text>
</comment>
<keyword evidence="1 7" id="KW-0808">Transferase</keyword>
<dbReference type="InterPro" id="IPR000836">
    <property type="entry name" value="PRTase_dom"/>
</dbReference>
<comment type="function">
    <text evidence="7">Catalyzes the reversible transfer of the terminal phosphate group between ATP and AMP. Plays an important role in cellular energy homeostasis and in adenine nucleotide metabolism.</text>
</comment>
<feature type="binding site" evidence="7">
    <location>
        <position position="215"/>
    </location>
    <ligand>
        <name>AMP</name>
        <dbReference type="ChEBI" id="CHEBI:456215"/>
    </ligand>
</feature>
<dbReference type="GO" id="GO:0006166">
    <property type="term" value="P:purine ribonucleoside salvage"/>
    <property type="evidence" value="ECO:0007669"/>
    <property type="project" value="InterPro"/>
</dbReference>
<dbReference type="GO" id="GO:0004422">
    <property type="term" value="F:hypoxanthine phosphoribosyltransferase activity"/>
    <property type="evidence" value="ECO:0007669"/>
    <property type="project" value="InterPro"/>
</dbReference>
<dbReference type="STRING" id="1229726.GRFL_0819"/>
<dbReference type="PROSITE" id="PS00113">
    <property type="entry name" value="ADENYLATE_KINASE"/>
    <property type="match status" value="1"/>
</dbReference>
<evidence type="ECO:0000256" key="3">
    <source>
        <dbReference type="ARBA" id="ARBA00022727"/>
    </source>
</evidence>
<dbReference type="Proteomes" id="UP000186230">
    <property type="component" value="Chromosome"/>
</dbReference>
<dbReference type="KEGG" id="gfl:GRFL_0819"/>
<dbReference type="EC" id="2.7.4.3" evidence="7"/>
<keyword evidence="4 7" id="KW-0547">Nucleotide-binding</keyword>
<dbReference type="EMBL" id="CP016359">
    <property type="protein sequence ID" value="APU67543.1"/>
    <property type="molecule type" value="Genomic_DNA"/>
</dbReference>
<dbReference type="CDD" id="cd01428">
    <property type="entry name" value="ADK"/>
    <property type="match status" value="1"/>
</dbReference>
<comment type="subcellular location">
    <subcellularLocation>
        <location evidence="7">Cytoplasm</location>
    </subcellularLocation>
</comment>
<comment type="caution">
    <text evidence="7">Lacks conserved residue(s) required for the propagation of feature annotation.</text>
</comment>
<dbReference type="InterPro" id="IPR033690">
    <property type="entry name" value="Adenylat_kinase_CS"/>
</dbReference>
<dbReference type="HAMAP" id="MF_00235">
    <property type="entry name" value="Adenylate_kinase_Adk"/>
    <property type="match status" value="1"/>
</dbReference>
<dbReference type="NCBIfam" id="NF011105">
    <property type="entry name" value="PRK14532.1"/>
    <property type="match status" value="1"/>
</dbReference>
<dbReference type="OrthoDB" id="9805030at2"/>
<protein>
    <recommendedName>
        <fullName evidence="7">Adenylate kinase</fullName>
        <shortName evidence="7">AK</shortName>
        <ecNumber evidence="7">2.7.4.3</ecNumber>
    </recommendedName>
    <alternativeName>
        <fullName evidence="7">ATP-AMP transphosphorylase</fullName>
    </alternativeName>
    <alternativeName>
        <fullName evidence="7">ATP:AMP phosphotransferase</fullName>
    </alternativeName>
    <alternativeName>
        <fullName evidence="7">Adenylate monophosphate kinase</fullName>
    </alternativeName>
</protein>
<gene>
    <name evidence="7" type="primary">adk</name>
    <name evidence="8" type="ORF">GRFL_0819</name>
</gene>
<feature type="binding site" evidence="7">
    <location>
        <position position="306"/>
    </location>
    <ligand>
        <name>ATP</name>
        <dbReference type="ChEBI" id="CHEBI:30616"/>
    </ligand>
</feature>
<dbReference type="RefSeq" id="WP_083643408.1">
    <property type="nucleotide sequence ID" value="NZ_AMRU01000003.1"/>
</dbReference>
<keyword evidence="7" id="KW-0963">Cytoplasm</keyword>
<dbReference type="UniPathway" id="UPA00588">
    <property type="reaction ID" value="UER00649"/>
</dbReference>
<evidence type="ECO:0000256" key="5">
    <source>
        <dbReference type="ARBA" id="ARBA00022777"/>
    </source>
</evidence>
<organism evidence="8 9">
    <name type="scientific">Christiangramia flava JLT2011</name>
    <dbReference type="NCBI Taxonomy" id="1229726"/>
    <lineage>
        <taxon>Bacteria</taxon>
        <taxon>Pseudomonadati</taxon>
        <taxon>Bacteroidota</taxon>
        <taxon>Flavobacteriia</taxon>
        <taxon>Flavobacteriales</taxon>
        <taxon>Flavobacteriaceae</taxon>
        <taxon>Christiangramia</taxon>
    </lineage>
</organism>
<dbReference type="InterPro" id="IPR000850">
    <property type="entry name" value="Adenylat/UMP-CMP_kin"/>
</dbReference>
<evidence type="ECO:0000256" key="4">
    <source>
        <dbReference type="ARBA" id="ARBA00022741"/>
    </source>
</evidence>
<proteinExistence type="inferred from homology"/>
<dbReference type="GO" id="GO:0044209">
    <property type="term" value="P:AMP salvage"/>
    <property type="evidence" value="ECO:0007669"/>
    <property type="project" value="UniProtKB-UniRule"/>
</dbReference>
<evidence type="ECO:0000313" key="8">
    <source>
        <dbReference type="EMBL" id="APU67543.1"/>
    </source>
</evidence>
<dbReference type="GO" id="GO:0005524">
    <property type="term" value="F:ATP binding"/>
    <property type="evidence" value="ECO:0007669"/>
    <property type="project" value="UniProtKB-UniRule"/>
</dbReference>
<comment type="similarity">
    <text evidence="7">Belongs to the adenylate kinase family.</text>
</comment>
<dbReference type="NCBIfam" id="NF001381">
    <property type="entry name" value="PRK00279.1-3"/>
    <property type="match status" value="1"/>
</dbReference>
<evidence type="ECO:0000256" key="1">
    <source>
        <dbReference type="ARBA" id="ARBA00022679"/>
    </source>
</evidence>
<feature type="binding site" evidence="7">
    <location>
        <begin position="264"/>
        <end position="267"/>
    </location>
    <ligand>
        <name>AMP</name>
        <dbReference type="ChEBI" id="CHEBI:456215"/>
    </ligand>
</feature>
<dbReference type="Pfam" id="PF00406">
    <property type="entry name" value="ADK"/>
    <property type="match status" value="1"/>
</dbReference>
<evidence type="ECO:0000256" key="2">
    <source>
        <dbReference type="ARBA" id="ARBA00022723"/>
    </source>
</evidence>
<dbReference type="InterPro" id="IPR005904">
    <property type="entry name" value="Hxn_phspho_trans"/>
</dbReference>
<dbReference type="GO" id="GO:0004017">
    <property type="term" value="F:AMP kinase activity"/>
    <property type="evidence" value="ECO:0007669"/>
    <property type="project" value="UniProtKB-UniRule"/>
</dbReference>
<dbReference type="GO" id="GO:0046872">
    <property type="term" value="F:metal ion binding"/>
    <property type="evidence" value="ECO:0007669"/>
    <property type="project" value="UniProtKB-KW"/>
</dbReference>
<evidence type="ECO:0000256" key="6">
    <source>
        <dbReference type="ARBA" id="ARBA00022842"/>
    </source>
</evidence>
<keyword evidence="3 7" id="KW-0545">Nucleotide biosynthesis</keyword>
<dbReference type="PANTHER" id="PTHR23359">
    <property type="entry name" value="NUCLEOTIDE KINASE"/>
    <property type="match status" value="1"/>
</dbReference>
<dbReference type="GO" id="GO:0005737">
    <property type="term" value="C:cytoplasm"/>
    <property type="evidence" value="ECO:0007669"/>
    <property type="project" value="UniProtKB-SubCell"/>
</dbReference>
<feature type="binding site" evidence="7">
    <location>
        <begin position="189"/>
        <end position="194"/>
    </location>
    <ligand>
        <name>ATP</name>
        <dbReference type="ChEBI" id="CHEBI:30616"/>
    </ligand>
</feature>
<comment type="subunit">
    <text evidence="7">Monomer.</text>
</comment>
<feature type="binding site" evidence="7">
    <location>
        <position position="271"/>
    </location>
    <ligand>
        <name>AMP</name>
        <dbReference type="ChEBI" id="CHEBI:456215"/>
    </ligand>
</feature>
<feature type="binding site" evidence="7">
    <location>
        <position position="352"/>
    </location>
    <ligand>
        <name>ATP</name>
        <dbReference type="ChEBI" id="CHEBI:30616"/>
    </ligand>
</feature>
<reference evidence="8 9" key="1">
    <citation type="submission" date="2016-07" db="EMBL/GenBank/DDBJ databases">
        <title>Multi-omics approach to identify versatile polysaccharide utilization systems of a marine flavobacterium Gramella flava.</title>
        <authorList>
            <person name="Tang K."/>
        </authorList>
    </citation>
    <scope>NUCLEOTIDE SEQUENCE [LARGE SCALE GENOMIC DNA]</scope>
    <source>
        <strain evidence="8 9">JLT2011</strain>
    </source>
</reference>
<keyword evidence="9" id="KW-1185">Reference proteome</keyword>
<feature type="binding site" evidence="7">
    <location>
        <begin position="236"/>
        <end position="238"/>
    </location>
    <ligand>
        <name>AMP</name>
        <dbReference type="ChEBI" id="CHEBI:456215"/>
    </ligand>
</feature>
<dbReference type="NCBIfam" id="TIGR01203">
    <property type="entry name" value="HGPRTase"/>
    <property type="match status" value="1"/>
</dbReference>
<dbReference type="SUPFAM" id="SSF52540">
    <property type="entry name" value="P-loop containing nucleoside triphosphate hydrolases"/>
    <property type="match status" value="1"/>
</dbReference>
<evidence type="ECO:0000313" key="9">
    <source>
        <dbReference type="Proteomes" id="UP000186230"/>
    </source>
</evidence>
<feature type="binding site" evidence="7">
    <location>
        <position position="324"/>
    </location>
    <ligand>
        <name>AMP</name>
        <dbReference type="ChEBI" id="CHEBI:456215"/>
    </ligand>
</feature>
<feature type="region of interest" description="NMP" evidence="7">
    <location>
        <begin position="209"/>
        <end position="238"/>
    </location>
</feature>
<dbReference type="CDD" id="cd06223">
    <property type="entry name" value="PRTases_typeI"/>
    <property type="match status" value="1"/>
</dbReference>
<dbReference type="Gene3D" id="3.40.50.300">
    <property type="entry name" value="P-loop containing nucleotide triphosphate hydrolases"/>
    <property type="match status" value="1"/>
</dbReference>
<keyword evidence="7" id="KW-0067">ATP-binding</keyword>
<evidence type="ECO:0000256" key="7">
    <source>
        <dbReference type="HAMAP-Rule" id="MF_00235"/>
    </source>
</evidence>
<comment type="pathway">
    <text evidence="7">Purine metabolism; AMP biosynthesis via salvage pathway; AMP from ADP: step 1/1.</text>
</comment>
<dbReference type="Gene3D" id="3.40.50.2020">
    <property type="match status" value="1"/>
</dbReference>
<keyword evidence="5 7" id="KW-0418">Kinase</keyword>
<dbReference type="InterPro" id="IPR029057">
    <property type="entry name" value="PRTase-like"/>
</dbReference>
<dbReference type="NCBIfam" id="NF011100">
    <property type="entry name" value="PRK14527.1"/>
    <property type="match status" value="1"/>
</dbReference>
<feature type="binding site" evidence="7">
    <location>
        <position position="210"/>
    </location>
    <ligand>
        <name>AMP</name>
        <dbReference type="ChEBI" id="CHEBI:456215"/>
    </ligand>
</feature>
<keyword evidence="2" id="KW-0479">Metal-binding</keyword>
<comment type="catalytic activity">
    <reaction evidence="7">
        <text>AMP + ATP = 2 ADP</text>
        <dbReference type="Rhea" id="RHEA:12973"/>
        <dbReference type="ChEBI" id="CHEBI:30616"/>
        <dbReference type="ChEBI" id="CHEBI:456215"/>
        <dbReference type="ChEBI" id="CHEBI:456216"/>
        <dbReference type="EC" id="2.7.4.3"/>
    </reaction>
</comment>
<dbReference type="NCBIfam" id="NF011104">
    <property type="entry name" value="PRK14531.1"/>
    <property type="match status" value="1"/>
</dbReference>
<accession>A0A1L7I2X4</accession>
<dbReference type="Pfam" id="PF00156">
    <property type="entry name" value="Pribosyltran"/>
    <property type="match status" value="1"/>
</dbReference>
<feature type="binding site" evidence="7">
    <location>
        <position position="312"/>
    </location>
    <ligand>
        <name>AMP</name>
        <dbReference type="ChEBI" id="CHEBI:456215"/>
    </ligand>
</feature>
<dbReference type="InterPro" id="IPR027417">
    <property type="entry name" value="P-loop_NTPase"/>
</dbReference>
<dbReference type="AlphaFoldDB" id="A0A1L7I2X4"/>